<organism evidence="2 3">
    <name type="scientific">Neobacillus bataviensis</name>
    <dbReference type="NCBI Taxonomy" id="220685"/>
    <lineage>
        <taxon>Bacteria</taxon>
        <taxon>Bacillati</taxon>
        <taxon>Bacillota</taxon>
        <taxon>Bacilli</taxon>
        <taxon>Bacillales</taxon>
        <taxon>Bacillaceae</taxon>
        <taxon>Neobacillus</taxon>
    </lineage>
</organism>
<dbReference type="Pfam" id="PF00561">
    <property type="entry name" value="Abhydrolase_1"/>
    <property type="match status" value="1"/>
</dbReference>
<sequence>METKSATLKNSTITYVDEGEGEPIVLLHGFCGSSAYWTEVIPVMSKNYRVIAPDLPGHGGSTTALKNYSISDIAEMIKEFLDKFNLDKVTMFGHSLGGYITLAFAEKYSATLNGFSLVHSTAFPDSEEAKKGRSANMEKVKHEGIKTLIDGLVPKLFSPNHLKEQYVEAAKQIGYRTPPEGAIHTLSAMRDRPDRNSVLESTSLPVLLIAGEQDQIIPAEKTFSVSKENIKQMVIKDSGHMSMYENSSELIAAIKDFMENM</sequence>
<dbReference type="PANTHER" id="PTHR43798">
    <property type="entry name" value="MONOACYLGLYCEROL LIPASE"/>
    <property type="match status" value="1"/>
</dbReference>
<accession>A0A561DEW1</accession>
<dbReference type="InterPro" id="IPR000073">
    <property type="entry name" value="AB_hydrolase_1"/>
</dbReference>
<dbReference type="SUPFAM" id="SSF53474">
    <property type="entry name" value="alpha/beta-Hydrolases"/>
    <property type="match status" value="1"/>
</dbReference>
<dbReference type="AlphaFoldDB" id="A0A561DEW1"/>
<protein>
    <submittedName>
        <fullName evidence="2">Pimeloyl-ACP methyl ester carboxylesterase</fullName>
    </submittedName>
</protein>
<evidence type="ECO:0000313" key="2">
    <source>
        <dbReference type="EMBL" id="TWE01719.1"/>
    </source>
</evidence>
<evidence type="ECO:0000313" key="3">
    <source>
        <dbReference type="Proteomes" id="UP000319671"/>
    </source>
</evidence>
<evidence type="ECO:0000259" key="1">
    <source>
        <dbReference type="Pfam" id="PF00561"/>
    </source>
</evidence>
<proteinExistence type="predicted"/>
<dbReference type="RefSeq" id="WP_144564947.1">
    <property type="nucleotide sequence ID" value="NZ_VIVN01000005.1"/>
</dbReference>
<dbReference type="PRINTS" id="PR00111">
    <property type="entry name" value="ABHYDROLASE"/>
</dbReference>
<dbReference type="InterPro" id="IPR050266">
    <property type="entry name" value="AB_hydrolase_sf"/>
</dbReference>
<dbReference type="EMBL" id="VIVN01000005">
    <property type="protein sequence ID" value="TWE01719.1"/>
    <property type="molecule type" value="Genomic_DNA"/>
</dbReference>
<dbReference type="InterPro" id="IPR029058">
    <property type="entry name" value="AB_hydrolase_fold"/>
</dbReference>
<reference evidence="2 3" key="1">
    <citation type="submission" date="2019-06" db="EMBL/GenBank/DDBJ databases">
        <title>Sorghum-associated microbial communities from plants grown in Nebraska, USA.</title>
        <authorList>
            <person name="Schachtman D."/>
        </authorList>
    </citation>
    <scope>NUCLEOTIDE SEQUENCE [LARGE SCALE GENOMIC DNA]</scope>
    <source>
        <strain evidence="2 3">2482</strain>
    </source>
</reference>
<name>A0A561DEW1_9BACI</name>
<keyword evidence="3" id="KW-1185">Reference proteome</keyword>
<feature type="domain" description="AB hydrolase-1" evidence="1">
    <location>
        <begin position="23"/>
        <end position="129"/>
    </location>
</feature>
<comment type="caution">
    <text evidence="2">The sequence shown here is derived from an EMBL/GenBank/DDBJ whole genome shotgun (WGS) entry which is preliminary data.</text>
</comment>
<dbReference type="Proteomes" id="UP000319671">
    <property type="component" value="Unassembled WGS sequence"/>
</dbReference>
<dbReference type="Gene3D" id="3.40.50.1820">
    <property type="entry name" value="alpha/beta hydrolase"/>
    <property type="match status" value="1"/>
</dbReference>
<gene>
    <name evidence="2" type="ORF">FB550_10585</name>
</gene>